<evidence type="ECO:0000313" key="1">
    <source>
        <dbReference type="EMBL" id="AQS55949.1"/>
    </source>
</evidence>
<evidence type="ECO:0000313" key="2">
    <source>
        <dbReference type="Proteomes" id="UP000188603"/>
    </source>
</evidence>
<proteinExistence type="predicted"/>
<organism evidence="1 2">
    <name type="scientific">Novibacillus thermophilus</name>
    <dbReference type="NCBI Taxonomy" id="1471761"/>
    <lineage>
        <taxon>Bacteria</taxon>
        <taxon>Bacillati</taxon>
        <taxon>Bacillota</taxon>
        <taxon>Bacilli</taxon>
        <taxon>Bacillales</taxon>
        <taxon>Thermoactinomycetaceae</taxon>
        <taxon>Novibacillus</taxon>
    </lineage>
</organism>
<dbReference type="Pfam" id="PF04309">
    <property type="entry name" value="G3P_antiterm"/>
    <property type="match status" value="1"/>
</dbReference>
<sequence>MRLRYYREWWFPVSLKRIGMKHHLPIMAGGLITELTDVETALKCGAIGISTSTQQLWQWQDGNE</sequence>
<dbReference type="SUPFAM" id="SSF110391">
    <property type="entry name" value="GlpP-like"/>
    <property type="match status" value="1"/>
</dbReference>
<protein>
    <recommendedName>
        <fullName evidence="3">Glycerol-3-phosphate responsive antiterminator</fullName>
    </recommendedName>
</protein>
<dbReference type="Gene3D" id="3.20.20.70">
    <property type="entry name" value="Aldolase class I"/>
    <property type="match status" value="1"/>
</dbReference>
<dbReference type="EMBL" id="CP019699">
    <property type="protein sequence ID" value="AQS55949.1"/>
    <property type="molecule type" value="Genomic_DNA"/>
</dbReference>
<dbReference type="KEGG" id="ntr:B0W44_09375"/>
<evidence type="ECO:0008006" key="3">
    <source>
        <dbReference type="Google" id="ProtNLM"/>
    </source>
</evidence>
<dbReference type="GO" id="GO:0006071">
    <property type="term" value="P:glycerol metabolic process"/>
    <property type="evidence" value="ECO:0007669"/>
    <property type="project" value="InterPro"/>
</dbReference>
<gene>
    <name evidence="1" type="ORF">B0W44_09375</name>
</gene>
<name>A0A1U9K7A9_9BACL</name>
<dbReference type="InterPro" id="IPR006699">
    <property type="entry name" value="GlpP"/>
</dbReference>
<dbReference type="RefSeq" id="WP_077719811.1">
    <property type="nucleotide sequence ID" value="NZ_CP019699.1"/>
</dbReference>
<dbReference type="AlphaFoldDB" id="A0A1U9K7A9"/>
<dbReference type="GO" id="GO:0006355">
    <property type="term" value="P:regulation of DNA-templated transcription"/>
    <property type="evidence" value="ECO:0007669"/>
    <property type="project" value="InterPro"/>
</dbReference>
<dbReference type="Proteomes" id="UP000188603">
    <property type="component" value="Chromosome"/>
</dbReference>
<keyword evidence="2" id="KW-1185">Reference proteome</keyword>
<dbReference type="OrthoDB" id="9799580at2"/>
<dbReference type="InterPro" id="IPR013785">
    <property type="entry name" value="Aldolase_TIM"/>
</dbReference>
<reference evidence="1 2" key="1">
    <citation type="journal article" date="2015" name="Int. J. Syst. Evol. Microbiol.">
        <title>Novibacillus thermophilus gen. nov., sp. nov., a Gram-staining-negative and moderately thermophilic member of the family Thermoactinomycetaceae.</title>
        <authorList>
            <person name="Yang G."/>
            <person name="Chen J."/>
            <person name="Zhou S."/>
        </authorList>
    </citation>
    <scope>NUCLEOTIDE SEQUENCE [LARGE SCALE GENOMIC DNA]</scope>
    <source>
        <strain evidence="1 2">SG-1</strain>
    </source>
</reference>
<accession>A0A1U9K7A9</accession>